<dbReference type="InterPro" id="IPR011990">
    <property type="entry name" value="TPR-like_helical_dom_sf"/>
</dbReference>
<dbReference type="Gene3D" id="1.25.40.10">
    <property type="entry name" value="Tetratricopeptide repeat domain"/>
    <property type="match status" value="1"/>
</dbReference>
<evidence type="ECO:0000313" key="2">
    <source>
        <dbReference type="Proteomes" id="UP000539372"/>
    </source>
</evidence>
<dbReference type="Gene3D" id="1.20.58.320">
    <property type="entry name" value="TPR-like"/>
    <property type="match status" value="1"/>
</dbReference>
<dbReference type="RefSeq" id="WP_169624757.1">
    <property type="nucleotide sequence ID" value="NZ_JABBNT010000002.1"/>
</dbReference>
<dbReference type="Proteomes" id="UP000539372">
    <property type="component" value="Unassembled WGS sequence"/>
</dbReference>
<evidence type="ECO:0000313" key="1">
    <source>
        <dbReference type="EMBL" id="NMM44474.1"/>
    </source>
</evidence>
<proteinExistence type="predicted"/>
<sequence>MPDIAEDVLRFWLEDCGPESWFLKDEALDRTIRDRFGAARDELADDWDMAMDWAKTPRGALAASIVLDQFSRNLFRGDPRSFEADPLARDLAREAVIRGFHLDKTLPEGSAIFFVLPFEHSESAADQEWSMALARLVGDEQFVRYAEAHRDIVLRFGRFPHRNAVLGRDSTAEELAFLKEPGSSF</sequence>
<name>A0A7Y0DZL0_9PROT</name>
<reference evidence="1 2" key="1">
    <citation type="submission" date="2020-04" db="EMBL/GenBank/DDBJ databases">
        <title>Rhodospirillaceae bacterium KN72 isolated from deep sea.</title>
        <authorList>
            <person name="Zhang D.-C."/>
        </authorList>
    </citation>
    <scope>NUCLEOTIDE SEQUENCE [LARGE SCALE GENOMIC DNA]</scope>
    <source>
        <strain evidence="1 2">KN72</strain>
    </source>
</reference>
<comment type="caution">
    <text evidence="1">The sequence shown here is derived from an EMBL/GenBank/DDBJ whole genome shotgun (WGS) entry which is preliminary data.</text>
</comment>
<gene>
    <name evidence="1" type="ORF">HH303_08280</name>
</gene>
<protein>
    <submittedName>
        <fullName evidence="1">DUF924 domain-containing protein</fullName>
    </submittedName>
</protein>
<dbReference type="Pfam" id="PF06041">
    <property type="entry name" value="DUF924"/>
    <property type="match status" value="1"/>
</dbReference>
<dbReference type="EMBL" id="JABBNT010000002">
    <property type="protein sequence ID" value="NMM44474.1"/>
    <property type="molecule type" value="Genomic_DNA"/>
</dbReference>
<dbReference type="InterPro" id="IPR010323">
    <property type="entry name" value="DUF924"/>
</dbReference>
<accession>A0A7Y0DZL0</accession>
<organism evidence="1 2">
    <name type="scientific">Pacificispira spongiicola</name>
    <dbReference type="NCBI Taxonomy" id="2729598"/>
    <lineage>
        <taxon>Bacteria</taxon>
        <taxon>Pseudomonadati</taxon>
        <taxon>Pseudomonadota</taxon>
        <taxon>Alphaproteobacteria</taxon>
        <taxon>Rhodospirillales</taxon>
        <taxon>Rhodospirillaceae</taxon>
        <taxon>Pacificispira</taxon>
    </lineage>
</organism>
<dbReference type="AlphaFoldDB" id="A0A7Y0DZL0"/>
<keyword evidence="2" id="KW-1185">Reference proteome</keyword>
<dbReference type="SUPFAM" id="SSF48452">
    <property type="entry name" value="TPR-like"/>
    <property type="match status" value="1"/>
</dbReference>